<evidence type="ECO:0000256" key="1">
    <source>
        <dbReference type="SAM" id="Coils"/>
    </source>
</evidence>
<gene>
    <name evidence="3" type="ORF">S03H2_57361</name>
</gene>
<evidence type="ECO:0000256" key="2">
    <source>
        <dbReference type="SAM" id="Phobius"/>
    </source>
</evidence>
<dbReference type="Gene3D" id="1.20.5.340">
    <property type="match status" value="1"/>
</dbReference>
<evidence type="ECO:0000313" key="3">
    <source>
        <dbReference type="EMBL" id="GAH80733.1"/>
    </source>
</evidence>
<accession>X1KF94</accession>
<organism evidence="3">
    <name type="scientific">marine sediment metagenome</name>
    <dbReference type="NCBI Taxonomy" id="412755"/>
    <lineage>
        <taxon>unclassified sequences</taxon>
        <taxon>metagenomes</taxon>
        <taxon>ecological metagenomes</taxon>
    </lineage>
</organism>
<reference evidence="3" key="1">
    <citation type="journal article" date="2014" name="Front. Microbiol.">
        <title>High frequency of phylogenetically diverse reductive dehalogenase-homologous genes in deep subseafloor sedimentary metagenomes.</title>
        <authorList>
            <person name="Kawai M."/>
            <person name="Futagami T."/>
            <person name="Toyoda A."/>
            <person name="Takaki Y."/>
            <person name="Nishi S."/>
            <person name="Hori S."/>
            <person name="Arai W."/>
            <person name="Tsubouchi T."/>
            <person name="Morono Y."/>
            <person name="Uchiyama I."/>
            <person name="Ito T."/>
            <person name="Fujiyama A."/>
            <person name="Inagaki F."/>
            <person name="Takami H."/>
        </authorList>
    </citation>
    <scope>NUCLEOTIDE SEQUENCE</scope>
    <source>
        <strain evidence="3">Expedition CK06-06</strain>
    </source>
</reference>
<keyword evidence="2" id="KW-0812">Transmembrane</keyword>
<keyword evidence="1" id="KW-0175">Coiled coil</keyword>
<dbReference type="EMBL" id="BARU01036770">
    <property type="protein sequence ID" value="GAH80733.1"/>
    <property type="molecule type" value="Genomic_DNA"/>
</dbReference>
<feature type="coiled-coil region" evidence="1">
    <location>
        <begin position="94"/>
        <end position="149"/>
    </location>
</feature>
<name>X1KF94_9ZZZZ</name>
<feature type="non-terminal residue" evidence="3">
    <location>
        <position position="178"/>
    </location>
</feature>
<comment type="caution">
    <text evidence="3">The sequence shown here is derived from an EMBL/GenBank/DDBJ whole genome shotgun (WGS) entry which is preliminary data.</text>
</comment>
<protein>
    <submittedName>
        <fullName evidence="3">Uncharacterized protein</fullName>
    </submittedName>
</protein>
<dbReference type="SUPFAM" id="SSF57997">
    <property type="entry name" value="Tropomyosin"/>
    <property type="match status" value="1"/>
</dbReference>
<feature type="transmembrane region" description="Helical" evidence="2">
    <location>
        <begin position="12"/>
        <end position="31"/>
    </location>
</feature>
<sequence length="178" mass="20195">MNRKRGQVSTIATVLLIVGLVVGVGGIYFVLSNTLRARNTFEQKTRDYETTTLAMEQEITIYESQVTELEGKIIGYESQVTALLRKIIDYGSQIADLETEKSIHEQKIRDYEATQAASVHILSIYESQVLSLREELENLNDTYQNLIHEHSSFFEISDIIINPEEAEINQPVKISVTV</sequence>
<keyword evidence="2" id="KW-1133">Transmembrane helix</keyword>
<keyword evidence="2" id="KW-0472">Membrane</keyword>
<proteinExistence type="predicted"/>
<dbReference type="AlphaFoldDB" id="X1KF94"/>